<protein>
    <submittedName>
        <fullName evidence="2">Uncharacterized protein</fullName>
    </submittedName>
</protein>
<feature type="region of interest" description="Disordered" evidence="1">
    <location>
        <begin position="135"/>
        <end position="155"/>
    </location>
</feature>
<organism evidence="2 3">
    <name type="scientific">Sphaerobolus stellatus (strain SS14)</name>
    <dbReference type="NCBI Taxonomy" id="990650"/>
    <lineage>
        <taxon>Eukaryota</taxon>
        <taxon>Fungi</taxon>
        <taxon>Dikarya</taxon>
        <taxon>Basidiomycota</taxon>
        <taxon>Agaricomycotina</taxon>
        <taxon>Agaricomycetes</taxon>
        <taxon>Phallomycetidae</taxon>
        <taxon>Geastrales</taxon>
        <taxon>Sphaerobolaceae</taxon>
        <taxon>Sphaerobolus</taxon>
    </lineage>
</organism>
<reference evidence="2 3" key="1">
    <citation type="submission" date="2014-06" db="EMBL/GenBank/DDBJ databases">
        <title>Evolutionary Origins and Diversification of the Mycorrhizal Mutualists.</title>
        <authorList>
            <consortium name="DOE Joint Genome Institute"/>
            <consortium name="Mycorrhizal Genomics Consortium"/>
            <person name="Kohler A."/>
            <person name="Kuo A."/>
            <person name="Nagy L.G."/>
            <person name="Floudas D."/>
            <person name="Copeland A."/>
            <person name="Barry K.W."/>
            <person name="Cichocki N."/>
            <person name="Veneault-Fourrey C."/>
            <person name="LaButti K."/>
            <person name="Lindquist E.A."/>
            <person name="Lipzen A."/>
            <person name="Lundell T."/>
            <person name="Morin E."/>
            <person name="Murat C."/>
            <person name="Riley R."/>
            <person name="Ohm R."/>
            <person name="Sun H."/>
            <person name="Tunlid A."/>
            <person name="Henrissat B."/>
            <person name="Grigoriev I.V."/>
            <person name="Hibbett D.S."/>
            <person name="Martin F."/>
        </authorList>
    </citation>
    <scope>NUCLEOTIDE SEQUENCE [LARGE SCALE GENOMIC DNA]</scope>
    <source>
        <strain evidence="2 3">SS14</strain>
    </source>
</reference>
<keyword evidence="3" id="KW-1185">Reference proteome</keyword>
<dbReference type="HOGENOM" id="CLU_915770_0_0_1"/>
<feature type="region of interest" description="Disordered" evidence="1">
    <location>
        <begin position="1"/>
        <end position="38"/>
    </location>
</feature>
<evidence type="ECO:0000313" key="3">
    <source>
        <dbReference type="Proteomes" id="UP000054279"/>
    </source>
</evidence>
<dbReference type="EMBL" id="KN837454">
    <property type="protein sequence ID" value="KIJ24831.1"/>
    <property type="molecule type" value="Genomic_DNA"/>
</dbReference>
<accession>A0A0C9UHF0</accession>
<dbReference type="Proteomes" id="UP000054279">
    <property type="component" value="Unassembled WGS sequence"/>
</dbReference>
<gene>
    <name evidence="2" type="ORF">M422DRAFT_274294</name>
</gene>
<sequence>MNGKRKKNNTTQLTEARKSRWNKPSANQIIEISDGTDSDSDVKCTGWQGGLCHVPSYSEDSDEGYITILDSDEGEDCDLEFISGEAVIEGLQREWRMKQDLEQLAAPTVMEKLMKAGTSIQWAKVESNRTLGYNGLSERTKSHQNKQARDKSASDKVIHESEQAERFCSHFTLKPKLPKLDPLSTANSPVQHAVVLSTSINLTNEDSDSDGEGYCGYLSELSDGDSNYAWEDEEEDLPGGSNPINPASSTSLAPSINFQVCAPPPLKHQKLDVPACEARVKAKEVTVLKQQEAWVAIQKLIISKKDLFESGHNGLQEYRARAIESCLQMMVKNGRKLMDAHGPGVIQHTPKMLW</sequence>
<dbReference type="OrthoDB" id="3070271at2759"/>
<feature type="region of interest" description="Disordered" evidence="1">
    <location>
        <begin position="230"/>
        <end position="249"/>
    </location>
</feature>
<evidence type="ECO:0000313" key="2">
    <source>
        <dbReference type="EMBL" id="KIJ24831.1"/>
    </source>
</evidence>
<evidence type="ECO:0000256" key="1">
    <source>
        <dbReference type="SAM" id="MobiDB-lite"/>
    </source>
</evidence>
<proteinExistence type="predicted"/>
<name>A0A0C9UHF0_SPHS4</name>
<dbReference type="AlphaFoldDB" id="A0A0C9UHF0"/>